<dbReference type="GO" id="GO:0008841">
    <property type="term" value="F:dihydrofolate synthase activity"/>
    <property type="evidence" value="ECO:0007669"/>
    <property type="project" value="TreeGrafter"/>
</dbReference>
<dbReference type="PANTHER" id="PTHR11136">
    <property type="entry name" value="FOLYLPOLYGLUTAMATE SYNTHASE-RELATED"/>
    <property type="match status" value="1"/>
</dbReference>
<evidence type="ECO:0000256" key="8">
    <source>
        <dbReference type="ARBA" id="ARBA00030592"/>
    </source>
</evidence>
<dbReference type="SUPFAM" id="SSF53244">
    <property type="entry name" value="MurD-like peptide ligases, peptide-binding domain"/>
    <property type="match status" value="1"/>
</dbReference>
<dbReference type="InterPro" id="IPR036565">
    <property type="entry name" value="Mur-like_cat_sf"/>
</dbReference>
<dbReference type="SUPFAM" id="SSF53623">
    <property type="entry name" value="MurD-like peptide ligases, catalytic domain"/>
    <property type="match status" value="1"/>
</dbReference>
<dbReference type="PIRSF" id="PIRSF001563">
    <property type="entry name" value="Folylpolyglu_synth"/>
    <property type="match status" value="1"/>
</dbReference>
<gene>
    <name evidence="13" type="ORF">SAMN00790413_00658</name>
</gene>
<keyword evidence="7" id="KW-0460">Magnesium</keyword>
<reference evidence="13 14" key="1">
    <citation type="submission" date="2017-04" db="EMBL/GenBank/DDBJ databases">
        <authorList>
            <person name="Afonso C.L."/>
            <person name="Miller P.J."/>
            <person name="Scott M.A."/>
            <person name="Spackman E."/>
            <person name="Goraichik I."/>
            <person name="Dimitrov K.M."/>
            <person name="Suarez D.L."/>
            <person name="Swayne D.E."/>
        </authorList>
    </citation>
    <scope>NUCLEOTIDE SEQUENCE [LARGE SCALE GENOMIC DNA]</scope>
    <source>
        <strain evidence="13 14">KR-140</strain>
    </source>
</reference>
<evidence type="ECO:0000256" key="5">
    <source>
        <dbReference type="ARBA" id="ARBA00022741"/>
    </source>
</evidence>
<keyword evidence="4" id="KW-0479">Metal-binding</keyword>
<dbReference type="EC" id="6.3.2.17" evidence="2"/>
<dbReference type="Proteomes" id="UP000192582">
    <property type="component" value="Unassembled WGS sequence"/>
</dbReference>
<evidence type="ECO:0000259" key="12">
    <source>
        <dbReference type="Pfam" id="PF08245"/>
    </source>
</evidence>
<sequence>MDDGAVTGDLAWLFARQRFGVHPGLTRVRSLLGRLGEPQNAFESILVGGTNGKGSTAASLAAMLTASGEQSGLFTSPHLTRFSERFTVGGRELPQQTVLAALRRVRPAAEAVEASFFEIVTALGCLLFAEAGVRRAVMEVGLGGRLDATNALEPALSVITNVDLDHTDILGATPEAIAREKAGILRHGRPAVTAVDHRLLPLLEVHGADLWVTGREIEVRALPLAWEGWALGVRVPGLELEVRTPLLGRHGAANAGLAVAAAVRLGLTREAVRAGAQATHWPGRLERLPWRGGHLLLDGAHNPSGAEALATTLRELGAGRVPLIVGVAADKDAAAVAAHLSPVASEVILTRARLSPRAADPGHLAPHFADVPVRVVPDPAAALALLPAGGLAVACGSLYLIGELRPLVLGGESEAYERWQ</sequence>
<evidence type="ECO:0000259" key="11">
    <source>
        <dbReference type="Pfam" id="PF02875"/>
    </source>
</evidence>
<dbReference type="Gene3D" id="3.90.190.20">
    <property type="entry name" value="Mur ligase, C-terminal domain"/>
    <property type="match status" value="1"/>
</dbReference>
<dbReference type="GO" id="GO:0004326">
    <property type="term" value="F:tetrahydrofolylpolyglutamate synthase activity"/>
    <property type="evidence" value="ECO:0007669"/>
    <property type="project" value="UniProtKB-EC"/>
</dbReference>
<evidence type="ECO:0000256" key="1">
    <source>
        <dbReference type="ARBA" id="ARBA00008276"/>
    </source>
</evidence>
<dbReference type="Pfam" id="PF08245">
    <property type="entry name" value="Mur_ligase_M"/>
    <property type="match status" value="1"/>
</dbReference>
<dbReference type="STRING" id="695939.SAMN00790413_00658"/>
<keyword evidence="3 10" id="KW-0436">Ligase</keyword>
<evidence type="ECO:0000313" key="14">
    <source>
        <dbReference type="Proteomes" id="UP000192582"/>
    </source>
</evidence>
<keyword evidence="14" id="KW-1185">Reference proteome</keyword>
<dbReference type="GO" id="GO:0005524">
    <property type="term" value="F:ATP binding"/>
    <property type="evidence" value="ECO:0007669"/>
    <property type="project" value="UniProtKB-KW"/>
</dbReference>
<dbReference type="Gene3D" id="3.40.1190.10">
    <property type="entry name" value="Mur-like, catalytic domain"/>
    <property type="match status" value="1"/>
</dbReference>
<dbReference type="AlphaFoldDB" id="A0A1W1VA24"/>
<name>A0A1W1VA24_9DEIO</name>
<dbReference type="RefSeq" id="WP_084048283.1">
    <property type="nucleotide sequence ID" value="NZ_FWWU01000009.1"/>
</dbReference>
<dbReference type="OrthoDB" id="9809356at2"/>
<dbReference type="InterPro" id="IPR004101">
    <property type="entry name" value="Mur_ligase_C"/>
</dbReference>
<organism evidence="13 14">
    <name type="scientific">Deinococcus hopiensis KR-140</name>
    <dbReference type="NCBI Taxonomy" id="695939"/>
    <lineage>
        <taxon>Bacteria</taxon>
        <taxon>Thermotogati</taxon>
        <taxon>Deinococcota</taxon>
        <taxon>Deinococci</taxon>
        <taxon>Deinococcales</taxon>
        <taxon>Deinococcaceae</taxon>
        <taxon>Deinococcus</taxon>
    </lineage>
</organism>
<dbReference type="EMBL" id="FWWU01000009">
    <property type="protein sequence ID" value="SMB90126.1"/>
    <property type="molecule type" value="Genomic_DNA"/>
</dbReference>
<keyword evidence="5 10" id="KW-0547">Nucleotide-binding</keyword>
<evidence type="ECO:0000256" key="2">
    <source>
        <dbReference type="ARBA" id="ARBA00013025"/>
    </source>
</evidence>
<proteinExistence type="inferred from homology"/>
<dbReference type="GO" id="GO:0005737">
    <property type="term" value="C:cytoplasm"/>
    <property type="evidence" value="ECO:0007669"/>
    <property type="project" value="TreeGrafter"/>
</dbReference>
<evidence type="ECO:0000256" key="9">
    <source>
        <dbReference type="ARBA" id="ARBA00047493"/>
    </source>
</evidence>
<accession>A0A1W1VA24</accession>
<comment type="catalytic activity">
    <reaction evidence="9">
        <text>(6S)-5,6,7,8-tetrahydrofolyl-(gamma-L-Glu)(n) + L-glutamate + ATP = (6S)-5,6,7,8-tetrahydrofolyl-(gamma-L-Glu)(n+1) + ADP + phosphate + H(+)</text>
        <dbReference type="Rhea" id="RHEA:10580"/>
        <dbReference type="Rhea" id="RHEA-COMP:14738"/>
        <dbReference type="Rhea" id="RHEA-COMP:14740"/>
        <dbReference type="ChEBI" id="CHEBI:15378"/>
        <dbReference type="ChEBI" id="CHEBI:29985"/>
        <dbReference type="ChEBI" id="CHEBI:30616"/>
        <dbReference type="ChEBI" id="CHEBI:43474"/>
        <dbReference type="ChEBI" id="CHEBI:141005"/>
        <dbReference type="ChEBI" id="CHEBI:456216"/>
        <dbReference type="EC" id="6.3.2.17"/>
    </reaction>
</comment>
<dbReference type="InterPro" id="IPR036615">
    <property type="entry name" value="Mur_ligase_C_dom_sf"/>
</dbReference>
<dbReference type="Pfam" id="PF02875">
    <property type="entry name" value="Mur_ligase_C"/>
    <property type="match status" value="1"/>
</dbReference>
<comment type="similarity">
    <text evidence="1 10">Belongs to the folylpolyglutamate synthase family.</text>
</comment>
<evidence type="ECO:0000256" key="7">
    <source>
        <dbReference type="ARBA" id="ARBA00022842"/>
    </source>
</evidence>
<dbReference type="GO" id="GO:0046872">
    <property type="term" value="F:metal ion binding"/>
    <property type="evidence" value="ECO:0007669"/>
    <property type="project" value="UniProtKB-KW"/>
</dbReference>
<dbReference type="InterPro" id="IPR001645">
    <property type="entry name" value="Folylpolyglutamate_synth"/>
</dbReference>
<evidence type="ECO:0000256" key="10">
    <source>
        <dbReference type="PIRNR" id="PIRNR001563"/>
    </source>
</evidence>
<feature type="domain" description="Mur ligase central" evidence="12">
    <location>
        <begin position="47"/>
        <end position="262"/>
    </location>
</feature>
<dbReference type="InterPro" id="IPR013221">
    <property type="entry name" value="Mur_ligase_cen"/>
</dbReference>
<keyword evidence="6 10" id="KW-0067">ATP-binding</keyword>
<evidence type="ECO:0000256" key="6">
    <source>
        <dbReference type="ARBA" id="ARBA00022840"/>
    </source>
</evidence>
<protein>
    <recommendedName>
        <fullName evidence="2">tetrahydrofolate synthase</fullName>
        <ecNumber evidence="2">6.3.2.17</ecNumber>
    </recommendedName>
    <alternativeName>
        <fullName evidence="8">Tetrahydrofolylpolyglutamate synthase</fullName>
    </alternativeName>
</protein>
<dbReference type="PANTHER" id="PTHR11136:SF0">
    <property type="entry name" value="DIHYDROFOLATE SYNTHETASE-RELATED"/>
    <property type="match status" value="1"/>
</dbReference>
<evidence type="ECO:0000313" key="13">
    <source>
        <dbReference type="EMBL" id="SMB90126.1"/>
    </source>
</evidence>
<evidence type="ECO:0000256" key="3">
    <source>
        <dbReference type="ARBA" id="ARBA00022598"/>
    </source>
</evidence>
<feature type="domain" description="Mur ligase C-terminal" evidence="11">
    <location>
        <begin position="283"/>
        <end position="385"/>
    </location>
</feature>
<evidence type="ECO:0000256" key="4">
    <source>
        <dbReference type="ARBA" id="ARBA00022723"/>
    </source>
</evidence>
<dbReference type="NCBIfam" id="TIGR01499">
    <property type="entry name" value="folC"/>
    <property type="match status" value="1"/>
</dbReference>